<proteinExistence type="inferred from homology"/>
<dbReference type="Proteomes" id="UP000009022">
    <property type="component" value="Unassembled WGS sequence"/>
</dbReference>
<dbReference type="EMBL" id="DS985244">
    <property type="protein sequence ID" value="EDV25846.1"/>
    <property type="molecule type" value="Genomic_DNA"/>
</dbReference>
<dbReference type="KEGG" id="tad:TRIADDRAFT_55346"/>
<dbReference type="eggNOG" id="KOG4309">
    <property type="taxonomic scope" value="Eukaryota"/>
</dbReference>
<dbReference type="GO" id="GO:0016592">
    <property type="term" value="C:mediator complex"/>
    <property type="evidence" value="ECO:0000318"/>
    <property type="project" value="GO_Central"/>
</dbReference>
<sequence length="204" mass="22651">MGVTIVGLCAIPPEKTSQQVIDVLVKRLTNLFADVVGVWSLDFEHYQANTDSLSSKNVVYSLAWSDNNTKYIMHNNDDGQIVPMESADEFTDNIKNYTLRKSLKAHGQTLLLGDFIVKLSSIVGGHTSLTDIVIEANYKPCSHVGVCWNLLHEFCKILTESYELSLPETPPLNILGDGTFDKSQTATQYADIFINHKKAVTKSL</sequence>
<dbReference type="OMA" id="NDIYEPM"/>
<dbReference type="AlphaFoldDB" id="B3RUM6"/>
<comment type="subcellular location">
    <subcellularLocation>
        <location evidence="1 6">Nucleus</location>
    </subcellularLocation>
</comment>
<dbReference type="GeneID" id="6752599"/>
<comment type="similarity">
    <text evidence="2 6">Belongs to the Mediator complex subunit 20 family.</text>
</comment>
<evidence type="ECO:0000256" key="3">
    <source>
        <dbReference type="ARBA" id="ARBA00019690"/>
    </source>
</evidence>
<evidence type="ECO:0000256" key="4">
    <source>
        <dbReference type="ARBA" id="ARBA00023242"/>
    </source>
</evidence>
<comment type="function">
    <text evidence="6">Component of the Mediator complex, a coactivator involved in the regulated transcription of nearly all RNA polymerase II-dependent genes. Mediator functions as a bridge to convey information from gene-specific regulatory proteins to the basal RNA polymerase II transcription machinery. Mediator is recruited to promoters by direct interactions with regulatory proteins and serves as a scaffold for the assembly of a functional preinitiation complex with RNA polymerase II and the general transcription factors.</text>
</comment>
<dbReference type="OrthoDB" id="1854899at2759"/>
<dbReference type="HOGENOM" id="CLU_1344811_0_0_1"/>
<dbReference type="RefSeq" id="XP_002111879.1">
    <property type="nucleotide sequence ID" value="XM_002111843.1"/>
</dbReference>
<dbReference type="STRING" id="10228.B3RUM6"/>
<keyword evidence="4 6" id="KW-0539">Nucleus</keyword>
<evidence type="ECO:0000256" key="2">
    <source>
        <dbReference type="ARBA" id="ARBA00010743"/>
    </source>
</evidence>
<dbReference type="GO" id="GO:0006357">
    <property type="term" value="P:regulation of transcription by RNA polymerase II"/>
    <property type="evidence" value="ECO:0000318"/>
    <property type="project" value="GO_Central"/>
</dbReference>
<dbReference type="CTD" id="6752599"/>
<dbReference type="FunCoup" id="B3RUM6">
    <property type="interactions" value="2245"/>
</dbReference>
<comment type="subunit">
    <text evidence="6">Component of the Mediator complex.</text>
</comment>
<dbReference type="PANTHER" id="PTHR12465:SF0">
    <property type="entry name" value="MEDIATOR OF RNA POLYMERASE II TRANSCRIPTION SUBUNIT 20"/>
    <property type="match status" value="1"/>
</dbReference>
<dbReference type="PhylomeDB" id="B3RUM6"/>
<organism evidence="7 8">
    <name type="scientific">Trichoplax adhaerens</name>
    <name type="common">Trichoplax reptans</name>
    <dbReference type="NCBI Taxonomy" id="10228"/>
    <lineage>
        <taxon>Eukaryota</taxon>
        <taxon>Metazoa</taxon>
        <taxon>Placozoa</taxon>
        <taxon>Uniplacotomia</taxon>
        <taxon>Trichoplacea</taxon>
        <taxon>Trichoplacidae</taxon>
        <taxon>Trichoplax</taxon>
    </lineage>
</organism>
<dbReference type="Pfam" id="PF08612">
    <property type="entry name" value="Med20"/>
    <property type="match status" value="1"/>
</dbReference>
<reference evidence="7 8" key="1">
    <citation type="journal article" date="2008" name="Nature">
        <title>The Trichoplax genome and the nature of placozoans.</title>
        <authorList>
            <person name="Srivastava M."/>
            <person name="Begovic E."/>
            <person name="Chapman J."/>
            <person name="Putnam N.H."/>
            <person name="Hellsten U."/>
            <person name="Kawashima T."/>
            <person name="Kuo A."/>
            <person name="Mitros T."/>
            <person name="Salamov A."/>
            <person name="Carpenter M.L."/>
            <person name="Signorovitch A.Y."/>
            <person name="Moreno M.A."/>
            <person name="Kamm K."/>
            <person name="Grimwood J."/>
            <person name="Schmutz J."/>
            <person name="Shapiro H."/>
            <person name="Grigoriev I.V."/>
            <person name="Buss L.W."/>
            <person name="Schierwater B."/>
            <person name="Dellaporta S.L."/>
            <person name="Rokhsar D.S."/>
        </authorList>
    </citation>
    <scope>NUCLEOTIDE SEQUENCE [LARGE SCALE GENOMIC DNA]</scope>
    <source>
        <strain evidence="7 8">Grell-BS-1999</strain>
    </source>
</reference>
<gene>
    <name evidence="6" type="primary">MED20</name>
    <name evidence="7" type="ORF">TRIADDRAFT_55346</name>
</gene>
<evidence type="ECO:0000313" key="7">
    <source>
        <dbReference type="EMBL" id="EDV25846.1"/>
    </source>
</evidence>
<keyword evidence="6" id="KW-0010">Activator</keyword>
<evidence type="ECO:0000256" key="6">
    <source>
        <dbReference type="RuleBase" id="RU364152"/>
    </source>
</evidence>
<dbReference type="InParanoid" id="B3RUM6"/>
<evidence type="ECO:0000256" key="5">
    <source>
        <dbReference type="ARBA" id="ARBA00031954"/>
    </source>
</evidence>
<protein>
    <recommendedName>
        <fullName evidence="3 6">Mediator of RNA polymerase II transcription subunit 20</fullName>
    </recommendedName>
    <alternativeName>
        <fullName evidence="5 6">Mediator complex subunit 20</fullName>
    </alternativeName>
</protein>
<keyword evidence="8" id="KW-1185">Reference proteome</keyword>
<keyword evidence="6" id="KW-0804">Transcription</keyword>
<keyword evidence="6" id="KW-0805">Transcription regulation</keyword>
<evidence type="ECO:0000256" key="1">
    <source>
        <dbReference type="ARBA" id="ARBA00004123"/>
    </source>
</evidence>
<accession>B3RUM6</accession>
<name>B3RUM6_TRIAD</name>
<dbReference type="InterPro" id="IPR013921">
    <property type="entry name" value="Mediator_Med20"/>
</dbReference>
<dbReference type="PANTHER" id="PTHR12465">
    <property type="entry name" value="UBIQUITIN SPECIFIC PROTEASE HOMOLOG 49"/>
    <property type="match status" value="1"/>
</dbReference>
<evidence type="ECO:0000313" key="8">
    <source>
        <dbReference type="Proteomes" id="UP000009022"/>
    </source>
</evidence>
<dbReference type="GO" id="GO:0003713">
    <property type="term" value="F:transcription coactivator activity"/>
    <property type="evidence" value="ECO:0000318"/>
    <property type="project" value="GO_Central"/>
</dbReference>